<evidence type="ECO:0000313" key="2">
    <source>
        <dbReference type="Proteomes" id="UP001345013"/>
    </source>
</evidence>
<organism evidence="1 2">
    <name type="scientific">Lithohypha guttulata</name>
    <dbReference type="NCBI Taxonomy" id="1690604"/>
    <lineage>
        <taxon>Eukaryota</taxon>
        <taxon>Fungi</taxon>
        <taxon>Dikarya</taxon>
        <taxon>Ascomycota</taxon>
        <taxon>Pezizomycotina</taxon>
        <taxon>Eurotiomycetes</taxon>
        <taxon>Chaetothyriomycetidae</taxon>
        <taxon>Chaetothyriales</taxon>
        <taxon>Trichomeriaceae</taxon>
        <taxon>Lithohypha</taxon>
    </lineage>
</organism>
<comment type="caution">
    <text evidence="1">The sequence shown here is derived from an EMBL/GenBank/DDBJ whole genome shotgun (WGS) entry which is preliminary data.</text>
</comment>
<proteinExistence type="predicted"/>
<dbReference type="EMBL" id="JAVRRG010000010">
    <property type="protein sequence ID" value="KAK5099547.1"/>
    <property type="molecule type" value="Genomic_DNA"/>
</dbReference>
<accession>A0ABR0KKY7</accession>
<gene>
    <name evidence="1" type="ORF">LTR24_001445</name>
</gene>
<reference evidence="1 2" key="1">
    <citation type="submission" date="2023-08" db="EMBL/GenBank/DDBJ databases">
        <title>Black Yeasts Isolated from many extreme environments.</title>
        <authorList>
            <person name="Coleine C."/>
            <person name="Stajich J.E."/>
            <person name="Selbmann L."/>
        </authorList>
    </citation>
    <scope>NUCLEOTIDE SEQUENCE [LARGE SCALE GENOMIC DNA]</scope>
    <source>
        <strain evidence="1 2">CCFEE 5885</strain>
    </source>
</reference>
<dbReference type="Proteomes" id="UP001345013">
    <property type="component" value="Unassembled WGS sequence"/>
</dbReference>
<evidence type="ECO:0000313" key="1">
    <source>
        <dbReference type="EMBL" id="KAK5099547.1"/>
    </source>
</evidence>
<protein>
    <submittedName>
        <fullName evidence="1">Uncharacterized protein</fullName>
    </submittedName>
</protein>
<name>A0ABR0KKY7_9EURO</name>
<sequence>MAHETRQPTTVIETTQPWSAAWDGHERNDQAITRSITAAHETTAFNIVKQWEDTRSVSIGSRAETIHPHGYERIITIMSHTRNPDFTKTKKKWDGTRTFNWQGSGTVTFKVASFAEKRPH</sequence>
<keyword evidence="2" id="KW-1185">Reference proteome</keyword>